<proteinExistence type="predicted"/>
<dbReference type="SUPFAM" id="SSF81901">
    <property type="entry name" value="HCP-like"/>
    <property type="match status" value="1"/>
</dbReference>
<gene>
    <name evidence="2" type="ORF">HMPREF1071_02268</name>
</gene>
<dbReference type="GO" id="GO:0003677">
    <property type="term" value="F:DNA binding"/>
    <property type="evidence" value="ECO:0007669"/>
    <property type="project" value="InterPro"/>
</dbReference>
<dbReference type="PATRIC" id="fig|997887.3.peg.2360"/>
<accession>I8YKM2</accession>
<dbReference type="SMART" id="SM00028">
    <property type="entry name" value="TPR"/>
    <property type="match status" value="4"/>
</dbReference>
<dbReference type="Pfam" id="PF13424">
    <property type="entry name" value="TPR_12"/>
    <property type="match status" value="1"/>
</dbReference>
<comment type="caution">
    <text evidence="2">The sequence shown here is derived from an EMBL/GenBank/DDBJ whole genome shotgun (WGS) entry which is preliminary data.</text>
</comment>
<dbReference type="InterPro" id="IPR011990">
    <property type="entry name" value="TPR-like_helical_dom_sf"/>
</dbReference>
<feature type="region of interest" description="Disordered" evidence="1">
    <location>
        <begin position="346"/>
        <end position="367"/>
    </location>
</feature>
<dbReference type="InterPro" id="IPR019734">
    <property type="entry name" value="TPR_rpt"/>
</dbReference>
<feature type="compositionally biased region" description="Low complexity" evidence="1">
    <location>
        <begin position="355"/>
        <end position="367"/>
    </location>
</feature>
<sequence length="507" mass="58181">MKSVKKIEFRICIIRIWLVLFLLLGQKVWAVPLSDISLKLMCDSLAGLLDSISYCNNNGDLMRGSTFNKEAWDCYESIPAKQKQNKTVRNIYYQLLSTSAWSQALTKNYSQAEYNYTRLVQELPDSAYHKRAMAYMGLSSTYGMQKMYDLSEKYALYSLHEAEQIDDTEAMFHAQSNLGDIYVETEQYAKALEKYLETRRLSVILEKHEAISTGNLALAYYHLGKKGLAEQYFIESLAMSKEEAPVVYSIILTGYCEFLIDNKEYEKARSLVMEAIKSSKYTQLDEYNVKFLRILSELEEKEHFSIKGCLWIVTLLLLVFVFCKWRSAVKKQKEVIRGVGTEMEVETPLSDSDSNGENGESLSESGNGNDMLLKTMALTEIMPQFWKIVTRIKSMAGSKSDVLKGIKEIEDILGFLTPEKLGKDFAFYVEQEAQDFYNKLKKKHPDLSILDLRLCILIKLGLNTKEIANLTNKSVRGVESGKFRLKKKLDLDTSKDIYDYLLEIEQS</sequence>
<reference evidence="2 3" key="1">
    <citation type="submission" date="2012-02" db="EMBL/GenBank/DDBJ databases">
        <title>The Genome Sequence of Bacteroides salyersiae CL02T12C01.</title>
        <authorList>
            <consortium name="The Broad Institute Genome Sequencing Platform"/>
            <person name="Earl A."/>
            <person name="Ward D."/>
            <person name="Feldgarden M."/>
            <person name="Gevers D."/>
            <person name="Zitomersky N.L."/>
            <person name="Coyne M.J."/>
            <person name="Comstock L.E."/>
            <person name="Young S.K."/>
            <person name="Zeng Q."/>
            <person name="Gargeya S."/>
            <person name="Fitzgerald M."/>
            <person name="Haas B."/>
            <person name="Abouelleil A."/>
            <person name="Alvarado L."/>
            <person name="Arachchi H.M."/>
            <person name="Berlin A."/>
            <person name="Chapman S.B."/>
            <person name="Gearin G."/>
            <person name="Goldberg J."/>
            <person name="Griggs A."/>
            <person name="Gujja S."/>
            <person name="Hansen M."/>
            <person name="Heiman D."/>
            <person name="Howarth C."/>
            <person name="Larimer J."/>
            <person name="Lui A."/>
            <person name="MacDonald P.J.P."/>
            <person name="McCowen C."/>
            <person name="Montmayeur A."/>
            <person name="Murphy C."/>
            <person name="Neiman D."/>
            <person name="Pearson M."/>
            <person name="Priest M."/>
            <person name="Roberts A."/>
            <person name="Saif S."/>
            <person name="Shea T."/>
            <person name="Sisk P."/>
            <person name="Stolte C."/>
            <person name="Sykes S."/>
            <person name="Wortman J."/>
            <person name="Nusbaum C."/>
            <person name="Birren B."/>
        </authorList>
    </citation>
    <scope>NUCLEOTIDE SEQUENCE [LARGE SCALE GENOMIC DNA]</scope>
    <source>
        <strain evidence="2 3">CL02T12C01</strain>
    </source>
</reference>
<name>I8YKM2_9BACE</name>
<dbReference type="GO" id="GO:0006355">
    <property type="term" value="P:regulation of DNA-templated transcription"/>
    <property type="evidence" value="ECO:0007669"/>
    <property type="project" value="InterPro"/>
</dbReference>
<evidence type="ECO:0000256" key="1">
    <source>
        <dbReference type="SAM" id="MobiDB-lite"/>
    </source>
</evidence>
<dbReference type="Gene3D" id="1.25.40.10">
    <property type="entry name" value="Tetratricopeptide repeat domain"/>
    <property type="match status" value="1"/>
</dbReference>
<dbReference type="OrthoDB" id="1090267at2"/>
<protein>
    <submittedName>
        <fullName evidence="2">Uncharacterized protein</fullName>
    </submittedName>
</protein>
<evidence type="ECO:0000313" key="3">
    <source>
        <dbReference type="Proteomes" id="UP000005150"/>
    </source>
</evidence>
<dbReference type="SUPFAM" id="SSF46894">
    <property type="entry name" value="C-terminal effector domain of the bipartite response regulators"/>
    <property type="match status" value="1"/>
</dbReference>
<dbReference type="HOGENOM" id="CLU_537106_0_0_10"/>
<dbReference type="EMBL" id="AGXV01000029">
    <property type="protein sequence ID" value="EIY62992.1"/>
    <property type="molecule type" value="Genomic_DNA"/>
</dbReference>
<organism evidence="2 3">
    <name type="scientific">Bacteroides salyersiae CL02T12C01</name>
    <dbReference type="NCBI Taxonomy" id="997887"/>
    <lineage>
        <taxon>Bacteria</taxon>
        <taxon>Pseudomonadati</taxon>
        <taxon>Bacteroidota</taxon>
        <taxon>Bacteroidia</taxon>
        <taxon>Bacteroidales</taxon>
        <taxon>Bacteroidaceae</taxon>
        <taxon>Bacteroides</taxon>
    </lineage>
</organism>
<dbReference type="InterPro" id="IPR016032">
    <property type="entry name" value="Sig_transdc_resp-reg_C-effctor"/>
</dbReference>
<keyword evidence="3" id="KW-1185">Reference proteome</keyword>
<dbReference type="Proteomes" id="UP000005150">
    <property type="component" value="Unassembled WGS sequence"/>
</dbReference>
<dbReference type="AlphaFoldDB" id="I8YKM2"/>
<evidence type="ECO:0000313" key="2">
    <source>
        <dbReference type="EMBL" id="EIY62992.1"/>
    </source>
</evidence>